<dbReference type="Gene3D" id="2.60.40.10">
    <property type="entry name" value="Immunoglobulins"/>
    <property type="match status" value="1"/>
</dbReference>
<sequence length="609" mass="66560">MMWTSTLLLLLLTVTPQTWAKTKNRFTRFPSWNNKLYPTWKDGDPRYQDSWKGGKVTFNVGNDSPTLTGAKVTFTIDLQFPHSQKVLPGGDVVWAEDCVVNGTKYLKSDPVYPTKDTDWEAVFPDGTPIKNDKKPAYVFVWKTCGQYWQVADGPSSSLTINTDELPLGSYNMDIVIYHYRSKEKFIPLGYASTQFSITDQIPFTVSLDQIDDIVAGDLRFMQNKAIAFTVTLHDPSAYLGNADITFNWDFGDGSGALISRELTVTHTYVSSGSFKPQVVIQAAIPDKACDPPSDITTSTPGPANDQGTTVPILVSTKPVGLNINMGPSDTEEDTTEGEASTASIIQHVQKAATVAKTPSPINKLPVASKAGNRMVSNAKRTARLSGRASAIVVAKRDAEDQPSDDDCVIYRYGSFCTGIEVFEGIEKVDIVQMENVLMTTPKKGTNVLDITVTCQGSFPKEVCSVILDSKCLKPIHMECNMVEPSEECQLVLRHFFNSSGVYCINVSMANDVSLAATTAKFTVDMGSDLSSSGTIALLLGFLVLILAVGIIGYSYKRLKPYRPLKEDKAGSESPQLSEVRSHSAASMLWNSLNRPGAIDNSPLLQDRAL</sequence>
<dbReference type="Pfam" id="PF20433">
    <property type="entry name" value="PKAT_KLD"/>
    <property type="match status" value="1"/>
</dbReference>
<dbReference type="InterPro" id="IPR046846">
    <property type="entry name" value="PKAT_KLD"/>
</dbReference>
<dbReference type="InterPro" id="IPR059017">
    <property type="entry name" value="PMEL_NMB_N"/>
</dbReference>
<dbReference type="InterPro" id="IPR000601">
    <property type="entry name" value="PKD_dom"/>
</dbReference>
<evidence type="ECO:0000256" key="4">
    <source>
        <dbReference type="SAM" id="Phobius"/>
    </source>
</evidence>
<feature type="signal peptide" evidence="5">
    <location>
        <begin position="1"/>
        <end position="20"/>
    </location>
</feature>
<dbReference type="GO" id="GO:0042470">
    <property type="term" value="C:melanosome"/>
    <property type="evidence" value="ECO:0007669"/>
    <property type="project" value="TreeGrafter"/>
</dbReference>
<dbReference type="Pfam" id="PF26141">
    <property type="entry name" value="PMEL_NMB_N"/>
    <property type="match status" value="1"/>
</dbReference>
<dbReference type="Proteomes" id="UP000265020">
    <property type="component" value="Unassembled WGS sequence"/>
</dbReference>
<reference evidence="7" key="1">
    <citation type="submission" date="2025-08" db="UniProtKB">
        <authorList>
            <consortium name="Ensembl"/>
        </authorList>
    </citation>
    <scope>IDENTIFICATION</scope>
</reference>
<dbReference type="InterPro" id="IPR045219">
    <property type="entry name" value="PKAT"/>
</dbReference>
<proteinExistence type="inferred from homology"/>
<evidence type="ECO:0000313" key="7">
    <source>
        <dbReference type="Ensembl" id="ENSCVAP00000009047.1"/>
    </source>
</evidence>
<feature type="domain" description="PKD" evidence="6">
    <location>
        <begin position="240"/>
        <end position="274"/>
    </location>
</feature>
<dbReference type="Pfam" id="PF00801">
    <property type="entry name" value="PKD"/>
    <property type="match status" value="1"/>
</dbReference>
<evidence type="ECO:0000313" key="8">
    <source>
        <dbReference type="Proteomes" id="UP000265020"/>
    </source>
</evidence>
<keyword evidence="1 5" id="KW-0732">Signal</keyword>
<evidence type="ECO:0000259" key="6">
    <source>
        <dbReference type="PROSITE" id="PS50093"/>
    </source>
</evidence>
<dbReference type="InterPro" id="IPR013783">
    <property type="entry name" value="Ig-like_fold"/>
</dbReference>
<dbReference type="InterPro" id="IPR035986">
    <property type="entry name" value="PKD_dom_sf"/>
</dbReference>
<dbReference type="Ensembl" id="ENSCVAT00000000609.1">
    <property type="protein sequence ID" value="ENSCVAP00000009047.1"/>
    <property type="gene ID" value="ENSCVAG00000010941.1"/>
</dbReference>
<dbReference type="FunFam" id="2.60.40.10:FF:001512">
    <property type="entry name" value="Premelanosome protein a"/>
    <property type="match status" value="1"/>
</dbReference>
<dbReference type="SUPFAM" id="SSF49299">
    <property type="entry name" value="PKD domain"/>
    <property type="match status" value="1"/>
</dbReference>
<keyword evidence="4" id="KW-0812">Transmembrane</keyword>
<dbReference type="STRING" id="28743.ENSCVAP00000009047"/>
<evidence type="ECO:0000256" key="3">
    <source>
        <dbReference type="ARBA" id="ARBA00025776"/>
    </source>
</evidence>
<dbReference type="GeneTree" id="ENSGT00950000183188"/>
<dbReference type="PANTHER" id="PTHR11861:SF12">
    <property type="entry name" value="MELANOCYTE PROTEIN PMEL 17 PRECURSOR"/>
    <property type="match status" value="1"/>
</dbReference>
<comment type="similarity">
    <text evidence="3">Belongs to the PMEL/NMB family.</text>
</comment>
<dbReference type="PROSITE" id="PS50093">
    <property type="entry name" value="PKD"/>
    <property type="match status" value="1"/>
</dbReference>
<dbReference type="PANTHER" id="PTHR11861">
    <property type="entry name" value="MELANOCYTE PROTEIN PMEL 17-RELATED"/>
    <property type="match status" value="1"/>
</dbReference>
<keyword evidence="4" id="KW-0472">Membrane</keyword>
<keyword evidence="2" id="KW-0325">Glycoprotein</keyword>
<keyword evidence="4" id="KW-1133">Transmembrane helix</keyword>
<dbReference type="InterPro" id="IPR022409">
    <property type="entry name" value="PKD/Chitinase_dom"/>
</dbReference>
<dbReference type="AlphaFoldDB" id="A0A3Q2CTS3"/>
<evidence type="ECO:0000256" key="5">
    <source>
        <dbReference type="SAM" id="SignalP"/>
    </source>
</evidence>
<dbReference type="CDD" id="cd00146">
    <property type="entry name" value="PKD"/>
    <property type="match status" value="1"/>
</dbReference>
<evidence type="ECO:0000256" key="2">
    <source>
        <dbReference type="ARBA" id="ARBA00023180"/>
    </source>
</evidence>
<reference evidence="7" key="2">
    <citation type="submission" date="2025-09" db="UniProtKB">
        <authorList>
            <consortium name="Ensembl"/>
        </authorList>
    </citation>
    <scope>IDENTIFICATION</scope>
</reference>
<evidence type="ECO:0000256" key="1">
    <source>
        <dbReference type="ARBA" id="ARBA00022729"/>
    </source>
</evidence>
<protein>
    <submittedName>
        <fullName evidence="7">Premelanosome protein b</fullName>
    </submittedName>
</protein>
<name>A0A3Q2CTS3_CYPVA</name>
<dbReference type="OMA" id="EIVQMEN"/>
<dbReference type="GO" id="GO:0032438">
    <property type="term" value="P:melanosome organization"/>
    <property type="evidence" value="ECO:0007669"/>
    <property type="project" value="TreeGrafter"/>
</dbReference>
<dbReference type="GO" id="GO:0005886">
    <property type="term" value="C:plasma membrane"/>
    <property type="evidence" value="ECO:0007669"/>
    <property type="project" value="TreeGrafter"/>
</dbReference>
<keyword evidence="8" id="KW-1185">Reference proteome</keyword>
<dbReference type="SMART" id="SM00089">
    <property type="entry name" value="PKD"/>
    <property type="match status" value="1"/>
</dbReference>
<accession>A0A3Q2CTS3</accession>
<feature type="transmembrane region" description="Helical" evidence="4">
    <location>
        <begin position="535"/>
        <end position="555"/>
    </location>
</feature>
<feature type="chain" id="PRO_5018580767" evidence="5">
    <location>
        <begin position="21"/>
        <end position="609"/>
    </location>
</feature>
<organism evidence="7 8">
    <name type="scientific">Cyprinodon variegatus</name>
    <name type="common">Sheepshead minnow</name>
    <dbReference type="NCBI Taxonomy" id="28743"/>
    <lineage>
        <taxon>Eukaryota</taxon>
        <taxon>Metazoa</taxon>
        <taxon>Chordata</taxon>
        <taxon>Craniata</taxon>
        <taxon>Vertebrata</taxon>
        <taxon>Euteleostomi</taxon>
        <taxon>Actinopterygii</taxon>
        <taxon>Neopterygii</taxon>
        <taxon>Teleostei</taxon>
        <taxon>Neoteleostei</taxon>
        <taxon>Acanthomorphata</taxon>
        <taxon>Ovalentaria</taxon>
        <taxon>Atherinomorphae</taxon>
        <taxon>Cyprinodontiformes</taxon>
        <taxon>Cyprinodontidae</taxon>
        <taxon>Cyprinodon</taxon>
    </lineage>
</organism>